<accession>A0A8H4PH17</accession>
<protein>
    <submittedName>
        <fullName evidence="1">Uncharacterized protein</fullName>
    </submittedName>
</protein>
<name>A0A8H4PH17_9HYPO</name>
<dbReference type="OrthoDB" id="3932329at2759"/>
<gene>
    <name evidence="1" type="ORF">FALBO_12593</name>
</gene>
<dbReference type="EMBL" id="JAADYS010001903">
    <property type="protein sequence ID" value="KAF4460622.1"/>
    <property type="molecule type" value="Genomic_DNA"/>
</dbReference>
<evidence type="ECO:0000313" key="1">
    <source>
        <dbReference type="EMBL" id="KAF4460622.1"/>
    </source>
</evidence>
<organism evidence="1 2">
    <name type="scientific">Fusarium albosuccineum</name>
    <dbReference type="NCBI Taxonomy" id="1237068"/>
    <lineage>
        <taxon>Eukaryota</taxon>
        <taxon>Fungi</taxon>
        <taxon>Dikarya</taxon>
        <taxon>Ascomycota</taxon>
        <taxon>Pezizomycotina</taxon>
        <taxon>Sordariomycetes</taxon>
        <taxon>Hypocreomycetidae</taxon>
        <taxon>Hypocreales</taxon>
        <taxon>Nectriaceae</taxon>
        <taxon>Fusarium</taxon>
        <taxon>Fusarium decemcellulare species complex</taxon>
    </lineage>
</organism>
<sequence length="352" mass="40925">MAEVDLCACAVCGLRIQDYKIFGRIEEKCLPQRFSDRWLGSCLLLSGPHWPRRGEGPRSYKIPDTAVTRHRAEPTDWFHEIKILPNGPNVLLQLEENVDEQSRYEPHASQTWYFGVHIACDELVSRAMQTSQACRIRSTGDLWMTLERRYTKARASTDLFPSFIPKIPENKPGEDIKLGFGRYFLPRRTVTQNEVGRFVRFRDWWEADPIIIPDLTNDLMGNLQPTPPALTSLSQFKKRLASLPQEIKDEIVLHLSGGPVSLDCNYLIPQWLWKQAFLRIPFLWDLDSEIIDQKPRSLDSEELDWDWEKLSRQVLSLPTVPIKEEGSRWETAWDYTHVRLTVPAGLTNRRRI</sequence>
<dbReference type="AlphaFoldDB" id="A0A8H4PH17"/>
<evidence type="ECO:0000313" key="2">
    <source>
        <dbReference type="Proteomes" id="UP000554235"/>
    </source>
</evidence>
<dbReference type="Proteomes" id="UP000554235">
    <property type="component" value="Unassembled WGS sequence"/>
</dbReference>
<comment type="caution">
    <text evidence="1">The sequence shown here is derived from an EMBL/GenBank/DDBJ whole genome shotgun (WGS) entry which is preliminary data.</text>
</comment>
<reference evidence="1 2" key="1">
    <citation type="submission" date="2020-01" db="EMBL/GenBank/DDBJ databases">
        <title>Identification and distribution of gene clusters putatively required for synthesis of sphingolipid metabolism inhibitors in phylogenetically diverse species of the filamentous fungus Fusarium.</title>
        <authorList>
            <person name="Kim H.-S."/>
            <person name="Busman M."/>
            <person name="Brown D.W."/>
            <person name="Divon H."/>
            <person name="Uhlig S."/>
            <person name="Proctor R.H."/>
        </authorList>
    </citation>
    <scope>NUCLEOTIDE SEQUENCE [LARGE SCALE GENOMIC DNA]</scope>
    <source>
        <strain evidence="1 2">NRRL 20459</strain>
    </source>
</reference>
<proteinExistence type="predicted"/>
<keyword evidence="2" id="KW-1185">Reference proteome</keyword>